<evidence type="ECO:0000256" key="3">
    <source>
        <dbReference type="ARBA" id="ARBA00022617"/>
    </source>
</evidence>
<comment type="caution">
    <text evidence="12">The sequence shown here is derived from an EMBL/GenBank/DDBJ whole genome shotgun (WGS) entry which is preliminary data.</text>
</comment>
<dbReference type="PRINTS" id="PR00465">
    <property type="entry name" value="EP450IV"/>
</dbReference>
<name>A0A8T2X453_POPDE</name>
<dbReference type="AlphaFoldDB" id="A0A8T2X453"/>
<evidence type="ECO:0000256" key="2">
    <source>
        <dbReference type="ARBA" id="ARBA00010617"/>
    </source>
</evidence>
<evidence type="ECO:0000313" key="13">
    <source>
        <dbReference type="Proteomes" id="UP000807159"/>
    </source>
</evidence>
<reference evidence="12" key="1">
    <citation type="journal article" date="2021" name="J. Hered.">
        <title>Genome Assembly of Salicaceae Populus deltoides (Eastern Cottonwood) I-69 Based on Nanopore Sequencing and Hi-C Technologies.</title>
        <authorList>
            <person name="Bai S."/>
            <person name="Wu H."/>
            <person name="Zhang J."/>
            <person name="Pan Z."/>
            <person name="Zhao W."/>
            <person name="Li Z."/>
            <person name="Tong C."/>
        </authorList>
    </citation>
    <scope>NUCLEOTIDE SEQUENCE</scope>
    <source>
        <tissue evidence="12">Leaf</tissue>
    </source>
</reference>
<evidence type="ECO:0000256" key="10">
    <source>
        <dbReference type="ARBA" id="ARBA00023136"/>
    </source>
</evidence>
<accession>A0A8T2X453</accession>
<proteinExistence type="inferred from homology"/>
<keyword evidence="7" id="KW-0560">Oxidoreductase</keyword>
<keyword evidence="4" id="KW-0812">Transmembrane</keyword>
<evidence type="ECO:0000256" key="4">
    <source>
        <dbReference type="ARBA" id="ARBA00022692"/>
    </source>
</evidence>
<keyword evidence="13" id="KW-1185">Reference proteome</keyword>
<dbReference type="InterPro" id="IPR001128">
    <property type="entry name" value="Cyt_P450"/>
</dbReference>
<keyword evidence="8 11" id="KW-0408">Iron</keyword>
<keyword evidence="10" id="KW-0472">Membrane</keyword>
<evidence type="ECO:0000256" key="11">
    <source>
        <dbReference type="PIRSR" id="PIRSR602403-1"/>
    </source>
</evidence>
<dbReference type="Pfam" id="PF00067">
    <property type="entry name" value="p450"/>
    <property type="match status" value="1"/>
</dbReference>
<dbReference type="SUPFAM" id="SSF48264">
    <property type="entry name" value="Cytochrome P450"/>
    <property type="match status" value="1"/>
</dbReference>
<evidence type="ECO:0000256" key="6">
    <source>
        <dbReference type="ARBA" id="ARBA00022989"/>
    </source>
</evidence>
<keyword evidence="5 11" id="KW-0479">Metal-binding</keyword>
<evidence type="ECO:0008006" key="14">
    <source>
        <dbReference type="Google" id="ProtNLM"/>
    </source>
</evidence>
<keyword evidence="6" id="KW-1133">Transmembrane helix</keyword>
<organism evidence="12 13">
    <name type="scientific">Populus deltoides</name>
    <name type="common">Eastern poplar</name>
    <name type="synonym">Eastern cottonwood</name>
    <dbReference type="NCBI Taxonomy" id="3696"/>
    <lineage>
        <taxon>Eukaryota</taxon>
        <taxon>Viridiplantae</taxon>
        <taxon>Streptophyta</taxon>
        <taxon>Embryophyta</taxon>
        <taxon>Tracheophyta</taxon>
        <taxon>Spermatophyta</taxon>
        <taxon>Magnoliopsida</taxon>
        <taxon>eudicotyledons</taxon>
        <taxon>Gunneridae</taxon>
        <taxon>Pentapetalae</taxon>
        <taxon>rosids</taxon>
        <taxon>fabids</taxon>
        <taxon>Malpighiales</taxon>
        <taxon>Salicaceae</taxon>
        <taxon>Saliceae</taxon>
        <taxon>Populus</taxon>
    </lineage>
</organism>
<keyword evidence="9" id="KW-0503">Monooxygenase</keyword>
<evidence type="ECO:0000256" key="7">
    <source>
        <dbReference type="ARBA" id="ARBA00023002"/>
    </source>
</evidence>
<dbReference type="GO" id="GO:0016020">
    <property type="term" value="C:membrane"/>
    <property type="evidence" value="ECO:0007669"/>
    <property type="project" value="UniProtKB-SubCell"/>
</dbReference>
<dbReference type="GO" id="GO:0004497">
    <property type="term" value="F:monooxygenase activity"/>
    <property type="evidence" value="ECO:0007669"/>
    <property type="project" value="UniProtKB-KW"/>
</dbReference>
<dbReference type="PANTHER" id="PTHR24282">
    <property type="entry name" value="CYTOCHROME P450 FAMILY MEMBER"/>
    <property type="match status" value="1"/>
</dbReference>
<dbReference type="Proteomes" id="UP000807159">
    <property type="component" value="Chromosome 14"/>
</dbReference>
<sequence>MNVQIPIPIAQQNPDQWRPDAHQFNPKRFAKGILGSSTSPSDYMPFRMGARICAGQHFAMAELKVIVSLILSKFSFSLSPAYHHPPRFGLVVQPGNGVCLHIRRVS</sequence>
<dbReference type="Gene3D" id="1.10.630.10">
    <property type="entry name" value="Cytochrome P450"/>
    <property type="match status" value="1"/>
</dbReference>
<evidence type="ECO:0000256" key="8">
    <source>
        <dbReference type="ARBA" id="ARBA00023004"/>
    </source>
</evidence>
<dbReference type="GO" id="GO:0020037">
    <property type="term" value="F:heme binding"/>
    <property type="evidence" value="ECO:0007669"/>
    <property type="project" value="InterPro"/>
</dbReference>
<evidence type="ECO:0000256" key="5">
    <source>
        <dbReference type="ARBA" id="ARBA00022723"/>
    </source>
</evidence>
<dbReference type="EMBL" id="JACEGQ020000014">
    <property type="protein sequence ID" value="KAH8488309.1"/>
    <property type="molecule type" value="Genomic_DNA"/>
</dbReference>
<dbReference type="GO" id="GO:0005506">
    <property type="term" value="F:iron ion binding"/>
    <property type="evidence" value="ECO:0007669"/>
    <property type="project" value="InterPro"/>
</dbReference>
<evidence type="ECO:0000313" key="12">
    <source>
        <dbReference type="EMBL" id="KAH8488309.1"/>
    </source>
</evidence>
<keyword evidence="3 11" id="KW-0349">Heme</keyword>
<dbReference type="InterPro" id="IPR050665">
    <property type="entry name" value="Cytochrome_P450_Monooxygen"/>
</dbReference>
<dbReference type="GO" id="GO:0016705">
    <property type="term" value="F:oxidoreductase activity, acting on paired donors, with incorporation or reduction of molecular oxygen"/>
    <property type="evidence" value="ECO:0007669"/>
    <property type="project" value="InterPro"/>
</dbReference>
<gene>
    <name evidence="12" type="ORF">H0E87_024105</name>
</gene>
<comment type="subcellular location">
    <subcellularLocation>
        <location evidence="1">Membrane</location>
        <topology evidence="1">Single-pass membrane protein</topology>
    </subcellularLocation>
</comment>
<dbReference type="InterPro" id="IPR036396">
    <property type="entry name" value="Cyt_P450_sf"/>
</dbReference>
<comment type="cofactor">
    <cofactor evidence="11">
        <name>heme</name>
        <dbReference type="ChEBI" id="CHEBI:30413"/>
    </cofactor>
</comment>
<evidence type="ECO:0000256" key="1">
    <source>
        <dbReference type="ARBA" id="ARBA00004167"/>
    </source>
</evidence>
<comment type="similarity">
    <text evidence="2">Belongs to the cytochrome P450 family.</text>
</comment>
<dbReference type="InterPro" id="IPR002403">
    <property type="entry name" value="Cyt_P450_E_grp-IV"/>
</dbReference>
<protein>
    <recommendedName>
        <fullName evidence="14">Cytochrome P450</fullName>
    </recommendedName>
</protein>
<evidence type="ECO:0000256" key="9">
    <source>
        <dbReference type="ARBA" id="ARBA00023033"/>
    </source>
</evidence>
<dbReference type="PANTHER" id="PTHR24282:SF26">
    <property type="entry name" value="CYTOCHROME P450"/>
    <property type="match status" value="1"/>
</dbReference>
<feature type="binding site" description="axial binding residue" evidence="11">
    <location>
        <position position="53"/>
    </location>
    <ligand>
        <name>heme</name>
        <dbReference type="ChEBI" id="CHEBI:30413"/>
    </ligand>
    <ligandPart>
        <name>Fe</name>
        <dbReference type="ChEBI" id="CHEBI:18248"/>
    </ligandPart>
</feature>